<sequence>MYHLVKELNIEVDERSIYSGKALRMLLREPYNGCAFPLIRTLTFSFAIDGYDKHNNAKAQEAEDNISKFVQKIKEMAPKLCDIKIWPIGRGTRPEVFSSYFGSLVSQLFQLANRIERDIFYDTDVPMILQLDRIRDLVHMDCNTGNSSNQVIQLARQNALSLQSLSIKFKTADISGLIRDDNGIYVTYPHLQKLRLIGRARYFRITKMG</sequence>
<accession>A0A9W8M4E5</accession>
<name>A0A9W8M4E5_9FUNG</name>
<evidence type="ECO:0000313" key="1">
    <source>
        <dbReference type="EMBL" id="KAJ2863562.1"/>
    </source>
</evidence>
<dbReference type="Proteomes" id="UP001140074">
    <property type="component" value="Unassembled WGS sequence"/>
</dbReference>
<gene>
    <name evidence="1" type="ORF">GGH94_003507</name>
</gene>
<comment type="caution">
    <text evidence="1">The sequence shown here is derived from an EMBL/GenBank/DDBJ whole genome shotgun (WGS) entry which is preliminary data.</text>
</comment>
<dbReference type="AlphaFoldDB" id="A0A9W8M4E5"/>
<keyword evidence="2" id="KW-1185">Reference proteome</keyword>
<proteinExistence type="predicted"/>
<protein>
    <submittedName>
        <fullName evidence="1">Uncharacterized protein</fullName>
    </submittedName>
</protein>
<dbReference type="EMBL" id="JANBUY010000118">
    <property type="protein sequence ID" value="KAJ2863562.1"/>
    <property type="molecule type" value="Genomic_DNA"/>
</dbReference>
<evidence type="ECO:0000313" key="2">
    <source>
        <dbReference type="Proteomes" id="UP001140074"/>
    </source>
</evidence>
<organism evidence="1 2">
    <name type="scientific">Coemansia aciculifera</name>
    <dbReference type="NCBI Taxonomy" id="417176"/>
    <lineage>
        <taxon>Eukaryota</taxon>
        <taxon>Fungi</taxon>
        <taxon>Fungi incertae sedis</taxon>
        <taxon>Zoopagomycota</taxon>
        <taxon>Kickxellomycotina</taxon>
        <taxon>Kickxellomycetes</taxon>
        <taxon>Kickxellales</taxon>
        <taxon>Kickxellaceae</taxon>
        <taxon>Coemansia</taxon>
    </lineage>
</organism>
<reference evidence="1" key="1">
    <citation type="submission" date="2022-07" db="EMBL/GenBank/DDBJ databases">
        <title>Phylogenomic reconstructions and comparative analyses of Kickxellomycotina fungi.</title>
        <authorList>
            <person name="Reynolds N.K."/>
            <person name="Stajich J.E."/>
            <person name="Barry K."/>
            <person name="Grigoriev I.V."/>
            <person name="Crous P."/>
            <person name="Smith M.E."/>
        </authorList>
    </citation>
    <scope>NUCLEOTIDE SEQUENCE</scope>
    <source>
        <strain evidence="1">RSA 476</strain>
    </source>
</reference>